<keyword evidence="3" id="KW-0285">Flavoprotein</keyword>
<feature type="binding site" evidence="5">
    <location>
        <position position="237"/>
    </location>
    <ligand>
        <name>FAD</name>
        <dbReference type="ChEBI" id="CHEBI:57692"/>
    </ligand>
</feature>
<comment type="caution">
    <text evidence="9">The sequence shown here is derived from an EMBL/GenBank/DDBJ whole genome shotgun (WGS) entry which is preliminary data.</text>
</comment>
<evidence type="ECO:0000259" key="8">
    <source>
        <dbReference type="Pfam" id="PF05199"/>
    </source>
</evidence>
<evidence type="ECO:0000256" key="5">
    <source>
        <dbReference type="PIRSR" id="PIRSR000137-2"/>
    </source>
</evidence>
<dbReference type="SUPFAM" id="SSF54373">
    <property type="entry name" value="FAD-linked reductases, C-terminal domain"/>
    <property type="match status" value="1"/>
</dbReference>
<dbReference type="GO" id="GO:0050660">
    <property type="term" value="F:flavin adenine dinucleotide binding"/>
    <property type="evidence" value="ECO:0007669"/>
    <property type="project" value="InterPro"/>
</dbReference>
<comment type="cofactor">
    <cofactor evidence="1 5">
        <name>FAD</name>
        <dbReference type="ChEBI" id="CHEBI:57692"/>
    </cofactor>
</comment>
<feature type="domain" description="Glucose-methanol-choline oxidoreductase C-terminal" evidence="8">
    <location>
        <begin position="457"/>
        <end position="595"/>
    </location>
</feature>
<dbReference type="OrthoDB" id="269227at2759"/>
<dbReference type="InterPro" id="IPR007867">
    <property type="entry name" value="GMC_OxRtase_C"/>
</dbReference>
<evidence type="ECO:0008006" key="11">
    <source>
        <dbReference type="Google" id="ProtNLM"/>
    </source>
</evidence>
<dbReference type="PROSITE" id="PS51257">
    <property type="entry name" value="PROKAR_LIPOPROTEIN"/>
    <property type="match status" value="1"/>
</dbReference>
<dbReference type="EMBL" id="JAESVG020000004">
    <property type="protein sequence ID" value="KAG8628207.1"/>
    <property type="molecule type" value="Genomic_DNA"/>
</dbReference>
<name>A0A8K0L331_9PEZI</name>
<organism evidence="9 10">
    <name type="scientific">Elsinoe batatas</name>
    <dbReference type="NCBI Taxonomy" id="2601811"/>
    <lineage>
        <taxon>Eukaryota</taxon>
        <taxon>Fungi</taxon>
        <taxon>Dikarya</taxon>
        <taxon>Ascomycota</taxon>
        <taxon>Pezizomycotina</taxon>
        <taxon>Dothideomycetes</taxon>
        <taxon>Dothideomycetidae</taxon>
        <taxon>Myriangiales</taxon>
        <taxon>Elsinoaceae</taxon>
        <taxon>Elsinoe</taxon>
    </lineage>
</organism>
<evidence type="ECO:0000256" key="2">
    <source>
        <dbReference type="ARBA" id="ARBA00010790"/>
    </source>
</evidence>
<sequence length="612" mass="66977">MPGRTSSIEAEEYDFILVGAGSAACLITSRLSQRLPDHRILVVEAGEHIRNDPNIQTPGLFSTLYTNSAYDWDYSSAPEPGLNGRRLKHPRGRLVGGTSAINSHSVCFPNTEWQDRVAGLLPESGTAEWSSQGMKDCYSRWQNISSGTTDDGSDGSSDRVQTSYPRSLDFLQAQWIKIFKDMGHATCAQGFAESSAGALTITNAVDPSIGERSHAATAFMEPALTRGNVTLRTGVKVNKVAFKETPTSAGKLVASGIHYTYQGAEHLVKAQQVIVCAGVFESPAILERSGIGSKDVMAAAGIPLQYELPGVGENLQDHLNCGLSREVLDDVPTQDNALLDDAIKNAEKLEYEQSRTGVLSEGAAYSFAFTPLQMLETESETQELLAVVDDSLKKEQDSKLQTQYSIIRKALESPQEATSTTILVRNQRHRDLEALPKGTPRFVDANFVTVVAMLAHPFSRGSSHISPDSPQQSDIKFNYLSHPLDTEVFARHMRWIERLFDQPTFSALLKPNGKRLPRSYPHPIETLEDARKILPISAATNYHPCGTCSMMREDLGGVVDEQLRVYGTENVRVCDASVLPIIPRGNILTGVYAYAEKAADLICREIETTVAS</sequence>
<dbReference type="Pfam" id="PF00732">
    <property type="entry name" value="GMC_oxred_N"/>
    <property type="match status" value="1"/>
</dbReference>
<evidence type="ECO:0000313" key="9">
    <source>
        <dbReference type="EMBL" id="KAG8628207.1"/>
    </source>
</evidence>
<evidence type="ECO:0000256" key="4">
    <source>
        <dbReference type="ARBA" id="ARBA00022827"/>
    </source>
</evidence>
<reference evidence="9" key="1">
    <citation type="submission" date="2021-07" db="EMBL/GenBank/DDBJ databases">
        <title>Elsinoe batatas strain:CRI-CJ2 Genome sequencing and assembly.</title>
        <authorList>
            <person name="Huang L."/>
        </authorList>
    </citation>
    <scope>NUCLEOTIDE SEQUENCE</scope>
    <source>
        <strain evidence="9">CRI-CJ2</strain>
    </source>
</reference>
<keyword evidence="4 5" id="KW-0274">FAD</keyword>
<dbReference type="Gene3D" id="3.30.560.10">
    <property type="entry name" value="Glucose Oxidase, domain 3"/>
    <property type="match status" value="1"/>
</dbReference>
<evidence type="ECO:0000256" key="6">
    <source>
        <dbReference type="SAM" id="MobiDB-lite"/>
    </source>
</evidence>
<dbReference type="PIRSF" id="PIRSF000137">
    <property type="entry name" value="Alcohol_oxidase"/>
    <property type="match status" value="1"/>
</dbReference>
<accession>A0A8K0L331</accession>
<dbReference type="SUPFAM" id="SSF51905">
    <property type="entry name" value="FAD/NAD(P)-binding domain"/>
    <property type="match status" value="1"/>
</dbReference>
<dbReference type="PANTHER" id="PTHR11552">
    <property type="entry name" value="GLUCOSE-METHANOL-CHOLINE GMC OXIDOREDUCTASE"/>
    <property type="match status" value="1"/>
</dbReference>
<feature type="binding site" evidence="5">
    <location>
        <position position="98"/>
    </location>
    <ligand>
        <name>FAD</name>
        <dbReference type="ChEBI" id="CHEBI:57692"/>
    </ligand>
</feature>
<dbReference type="Pfam" id="PF05199">
    <property type="entry name" value="GMC_oxred_C"/>
    <property type="match status" value="1"/>
</dbReference>
<evidence type="ECO:0000256" key="3">
    <source>
        <dbReference type="ARBA" id="ARBA00022630"/>
    </source>
</evidence>
<dbReference type="Proteomes" id="UP000809789">
    <property type="component" value="Unassembled WGS sequence"/>
</dbReference>
<feature type="domain" description="Glucose-methanol-choline oxidoreductase N-terminal" evidence="7">
    <location>
        <begin position="13"/>
        <end position="319"/>
    </location>
</feature>
<proteinExistence type="inferred from homology"/>
<dbReference type="AlphaFoldDB" id="A0A8K0L331"/>
<dbReference type="GO" id="GO:0016614">
    <property type="term" value="F:oxidoreductase activity, acting on CH-OH group of donors"/>
    <property type="evidence" value="ECO:0007669"/>
    <property type="project" value="InterPro"/>
</dbReference>
<dbReference type="PANTHER" id="PTHR11552:SF147">
    <property type="entry name" value="CHOLINE DEHYDROGENASE, MITOCHONDRIAL"/>
    <property type="match status" value="1"/>
</dbReference>
<comment type="similarity">
    <text evidence="2">Belongs to the GMC oxidoreductase family.</text>
</comment>
<evidence type="ECO:0000259" key="7">
    <source>
        <dbReference type="Pfam" id="PF00732"/>
    </source>
</evidence>
<dbReference type="InterPro" id="IPR012132">
    <property type="entry name" value="GMC_OxRdtase"/>
</dbReference>
<dbReference type="InterPro" id="IPR036188">
    <property type="entry name" value="FAD/NAD-bd_sf"/>
</dbReference>
<feature type="region of interest" description="Disordered" evidence="6">
    <location>
        <begin position="142"/>
        <end position="161"/>
    </location>
</feature>
<keyword evidence="10" id="KW-1185">Reference proteome</keyword>
<evidence type="ECO:0000256" key="1">
    <source>
        <dbReference type="ARBA" id="ARBA00001974"/>
    </source>
</evidence>
<dbReference type="Gene3D" id="3.50.50.60">
    <property type="entry name" value="FAD/NAD(P)-binding domain"/>
    <property type="match status" value="1"/>
</dbReference>
<evidence type="ECO:0000313" key="10">
    <source>
        <dbReference type="Proteomes" id="UP000809789"/>
    </source>
</evidence>
<dbReference type="InterPro" id="IPR000172">
    <property type="entry name" value="GMC_OxRdtase_N"/>
</dbReference>
<protein>
    <recommendedName>
        <fullName evidence="11">GMC oxidoreductase</fullName>
    </recommendedName>
</protein>
<gene>
    <name evidence="9" type="ORF">KVT40_004080</name>
</gene>